<dbReference type="PATRIC" id="fig|264251.5.peg.2539"/>
<keyword evidence="3" id="KW-1185">Reference proteome</keyword>
<comment type="caution">
    <text evidence="2">The sequence shown here is derived from an EMBL/GenBank/DDBJ whole genome shotgun (WGS) entry which is preliminary data.</text>
</comment>
<protein>
    <submittedName>
        <fullName evidence="2">Uncharacterized protein</fullName>
    </submittedName>
</protein>
<accession>A0A0H2KR94</accession>
<dbReference type="AlphaFoldDB" id="A0A0H2KR94"/>
<dbReference type="RefSeq" id="WP_047233244.1">
    <property type="nucleotide sequence ID" value="NZ_JNBQ01000015.1"/>
</dbReference>
<name>A0A0H2KR94_9MICO</name>
<reference evidence="2 3" key="1">
    <citation type="submission" date="2014-05" db="EMBL/GenBank/DDBJ databases">
        <title>Cellulosimicrobium funkei U11 genome.</title>
        <authorList>
            <person name="Hu C."/>
            <person name="Gong Y."/>
            <person name="Wan W."/>
            <person name="Jiang M."/>
        </authorList>
    </citation>
    <scope>NUCLEOTIDE SEQUENCE [LARGE SCALE GENOMIC DNA]</scope>
    <source>
        <strain evidence="2 3">U11</strain>
    </source>
</reference>
<keyword evidence="1" id="KW-0175">Coiled coil</keyword>
<proteinExistence type="predicted"/>
<dbReference type="Proteomes" id="UP000035265">
    <property type="component" value="Unassembled WGS sequence"/>
</dbReference>
<sequence length="368" mass="40392">MTRTTAPEAPGRLGEAIPAADLLAYLAALETWLDERRTELDRLDAAAQAAATPDVYTADLVLALSLWQAIRTRADEIRPVWDSGRADAVAREKISQLVWGRLDSGSGAALVSLVEAVKLCDALVVQLRTRLSFDPHTADQVARLRGVRAELVRCEDLAGSDADARGRVETLRGRLDHLVAQAARGADVAGPLAELETEVARAERDLIVASAQRRELRRDRARTEEQREALEAREPALRELVARCRREIAHPPRLAVPDVSRLGPVPDSRFELDAYAARLATVARAVETVEDAYTRPLRERAELRYSLERLAAKARANGRSASPTVRSGHVEARDAVEAVPCDVTLARFLVEQYQFLTRDLPTPEGASS</sequence>
<evidence type="ECO:0000313" key="3">
    <source>
        <dbReference type="Proteomes" id="UP000035265"/>
    </source>
</evidence>
<dbReference type="EMBL" id="JNBQ01000015">
    <property type="protein sequence ID" value="KLN34364.1"/>
    <property type="molecule type" value="Genomic_DNA"/>
</dbReference>
<gene>
    <name evidence="2" type="ORF">FB00_12475</name>
</gene>
<feature type="coiled-coil region" evidence="1">
    <location>
        <begin position="192"/>
        <end position="240"/>
    </location>
</feature>
<evidence type="ECO:0000256" key="1">
    <source>
        <dbReference type="SAM" id="Coils"/>
    </source>
</evidence>
<dbReference type="STRING" id="264251.FB00_12475"/>
<organism evidence="2 3">
    <name type="scientific">Cellulosimicrobium funkei</name>
    <dbReference type="NCBI Taxonomy" id="264251"/>
    <lineage>
        <taxon>Bacteria</taxon>
        <taxon>Bacillati</taxon>
        <taxon>Actinomycetota</taxon>
        <taxon>Actinomycetes</taxon>
        <taxon>Micrococcales</taxon>
        <taxon>Promicromonosporaceae</taxon>
        <taxon>Cellulosimicrobium</taxon>
    </lineage>
</organism>
<evidence type="ECO:0000313" key="2">
    <source>
        <dbReference type="EMBL" id="KLN34364.1"/>
    </source>
</evidence>